<dbReference type="Pfam" id="PF02958">
    <property type="entry name" value="EcKL"/>
    <property type="match status" value="1"/>
</dbReference>
<evidence type="ECO:0000259" key="1">
    <source>
        <dbReference type="SMART" id="SM00587"/>
    </source>
</evidence>
<reference evidence="3" key="1">
    <citation type="submission" date="2025-08" db="UniProtKB">
        <authorList>
            <consortium name="RefSeq"/>
        </authorList>
    </citation>
    <scope>IDENTIFICATION</scope>
</reference>
<feature type="domain" description="CHK kinase-like" evidence="1">
    <location>
        <begin position="116"/>
        <end position="316"/>
    </location>
</feature>
<dbReference type="Gene3D" id="3.90.1200.10">
    <property type="match status" value="1"/>
</dbReference>
<organism evidence="2 3">
    <name type="scientific">Cephus cinctus</name>
    <name type="common">Wheat stem sawfly</name>
    <dbReference type="NCBI Taxonomy" id="211228"/>
    <lineage>
        <taxon>Eukaryota</taxon>
        <taxon>Metazoa</taxon>
        <taxon>Ecdysozoa</taxon>
        <taxon>Arthropoda</taxon>
        <taxon>Hexapoda</taxon>
        <taxon>Insecta</taxon>
        <taxon>Pterygota</taxon>
        <taxon>Neoptera</taxon>
        <taxon>Endopterygota</taxon>
        <taxon>Hymenoptera</taxon>
        <taxon>Cephoidea</taxon>
        <taxon>Cephidae</taxon>
        <taxon>Cephus</taxon>
    </lineage>
</organism>
<dbReference type="PANTHER" id="PTHR11012:SF30">
    <property type="entry name" value="PROTEIN KINASE-LIKE DOMAIN-CONTAINING"/>
    <property type="match status" value="1"/>
</dbReference>
<protein>
    <submittedName>
        <fullName evidence="3">Uncharacterized protein LOC107263228 isoform X1</fullName>
    </submittedName>
</protein>
<dbReference type="InterPro" id="IPR015897">
    <property type="entry name" value="CHK_kinase-like"/>
</dbReference>
<accession>A0AAJ7BGT2</accession>
<sequence length="402" mass="46570">MEQRTMSAIKQEFEGFLRTFEKDQDLVVQDAEEEPGSKIGDNYMSIVLRTKIIGKYGNGKPYEKSFMTKWIPRHRPIASFVRNEEFFHNEAHVYQKLLPHLGPIAPQCIYADPERIIMEDLKSRGYVVNERRNLLDLEHCTAVVKTLASLHARSLALKISDPQRFKSLMSPLKEAVFPQDSRPAVGSSIAFSLNYAIKILESIEPKTDELTAGIELVKRYIENTYDVMRELLLARNDKYDVMSHGDAWNNNILFKHDAAGRVTDVKLLDFQIVRHTSAAIDFLYFVYSSAQAEVIHESFDDLVEIYHRQFIYELRRLHVPETNISDLTTDWFNSELQKYSVYGILTGYWIVNAVLADESDAIDMDSLTVEQMEGIGRIEPPIRPIIMERMKHITLHYQRRFS</sequence>
<name>A0AAJ7BGT2_CEPCN</name>
<dbReference type="SUPFAM" id="SSF56112">
    <property type="entry name" value="Protein kinase-like (PK-like)"/>
    <property type="match status" value="1"/>
</dbReference>
<dbReference type="InterPro" id="IPR011009">
    <property type="entry name" value="Kinase-like_dom_sf"/>
</dbReference>
<dbReference type="AlphaFoldDB" id="A0AAJ7BGT2"/>
<dbReference type="GeneID" id="107263228"/>
<dbReference type="RefSeq" id="XP_015585662.1">
    <property type="nucleotide sequence ID" value="XM_015730176.2"/>
</dbReference>
<proteinExistence type="predicted"/>
<keyword evidence="2" id="KW-1185">Reference proteome</keyword>
<dbReference type="PANTHER" id="PTHR11012">
    <property type="entry name" value="PROTEIN KINASE-LIKE DOMAIN-CONTAINING"/>
    <property type="match status" value="1"/>
</dbReference>
<dbReference type="InterPro" id="IPR004119">
    <property type="entry name" value="EcKL"/>
</dbReference>
<evidence type="ECO:0000313" key="3">
    <source>
        <dbReference type="RefSeq" id="XP_015585662.1"/>
    </source>
</evidence>
<dbReference type="Proteomes" id="UP000694920">
    <property type="component" value="Unplaced"/>
</dbReference>
<dbReference type="SMART" id="SM00587">
    <property type="entry name" value="CHK"/>
    <property type="match status" value="1"/>
</dbReference>
<dbReference type="KEGG" id="ccin:107263228"/>
<evidence type="ECO:0000313" key="2">
    <source>
        <dbReference type="Proteomes" id="UP000694920"/>
    </source>
</evidence>
<gene>
    <name evidence="3" type="primary">LOC107263228</name>
</gene>